<evidence type="ECO:0000256" key="2">
    <source>
        <dbReference type="ARBA" id="ARBA00012438"/>
    </source>
</evidence>
<evidence type="ECO:0000256" key="6">
    <source>
        <dbReference type="ARBA" id="ARBA00022777"/>
    </source>
</evidence>
<keyword evidence="3" id="KW-0597">Phosphoprotein</keyword>
<gene>
    <name evidence="10" type="ORF">FO440_14920</name>
</gene>
<dbReference type="RefSeq" id="WP_144249061.1">
    <property type="nucleotide sequence ID" value="NZ_VLPK01000002.1"/>
</dbReference>
<dbReference type="EC" id="2.7.13.3" evidence="2"/>
<dbReference type="OrthoDB" id="1522504at2"/>
<protein>
    <recommendedName>
        <fullName evidence="2">histidine kinase</fullName>
        <ecNumber evidence="2">2.7.13.3</ecNumber>
    </recommendedName>
</protein>
<keyword evidence="11" id="KW-1185">Reference proteome</keyword>
<keyword evidence="8" id="KW-0472">Membrane</keyword>
<feature type="domain" description="Histidine kinase" evidence="9">
    <location>
        <begin position="229"/>
        <end position="430"/>
    </location>
</feature>
<sequence>MKLFARYNRVNLVTNIVLMLITGFAYYQAISWVLTRQKDKDLQNEEMEILEYVKYNQELPQVFESKYLQIAFKIVPTSSVKRKFIDTLYYKKWGKDNPKRRIYHTDGDYEPGRGLVTAVIAGHQYYKVIIVESKVETEDLIRIIFLITAGVILLLLLLLLMTSRLILNRLWRPFYSIMHELKLFNIAEPTAIPKLDTVIDEFKEMNAVVSEMAAKAKHDYQTLKTFTENASHEFNTPIAIINSKLDSLLQTDAFNEKQGKLLDDLYEGVSRINRLNQSLLLLVKIENRLLQEMQRIDLKTLIEEMLIQFEEIYQDKELILRYQLHEKEIFANSYLIEILLSNLITNAIRHNYTGGEMILELSNESFSIRNTGESRALSGDEIFTRFHKSSGSEGSGLGLTICRQICENFDLSLTYNFDSPYHIFTVLFPA</sequence>
<dbReference type="Pfam" id="PF00512">
    <property type="entry name" value="HisKA"/>
    <property type="match status" value="1"/>
</dbReference>
<organism evidence="10 11">
    <name type="scientific">Mucilaginibacter corticis</name>
    <dbReference type="NCBI Taxonomy" id="2597670"/>
    <lineage>
        <taxon>Bacteria</taxon>
        <taxon>Pseudomonadati</taxon>
        <taxon>Bacteroidota</taxon>
        <taxon>Sphingobacteriia</taxon>
        <taxon>Sphingobacteriales</taxon>
        <taxon>Sphingobacteriaceae</taxon>
        <taxon>Mucilaginibacter</taxon>
    </lineage>
</organism>
<dbReference type="InterPro" id="IPR005467">
    <property type="entry name" value="His_kinase_dom"/>
</dbReference>
<dbReference type="Gene3D" id="1.10.287.130">
    <property type="match status" value="1"/>
</dbReference>
<dbReference type="InterPro" id="IPR036097">
    <property type="entry name" value="HisK_dim/P_sf"/>
</dbReference>
<dbReference type="PROSITE" id="PS50109">
    <property type="entry name" value="HIS_KIN"/>
    <property type="match status" value="1"/>
</dbReference>
<evidence type="ECO:0000256" key="7">
    <source>
        <dbReference type="ARBA" id="ARBA00022989"/>
    </source>
</evidence>
<evidence type="ECO:0000256" key="1">
    <source>
        <dbReference type="ARBA" id="ARBA00000085"/>
    </source>
</evidence>
<dbReference type="SMART" id="SM00388">
    <property type="entry name" value="HisKA"/>
    <property type="match status" value="1"/>
</dbReference>
<dbReference type="GO" id="GO:0000155">
    <property type="term" value="F:phosphorelay sensor kinase activity"/>
    <property type="evidence" value="ECO:0007669"/>
    <property type="project" value="InterPro"/>
</dbReference>
<evidence type="ECO:0000256" key="3">
    <source>
        <dbReference type="ARBA" id="ARBA00022553"/>
    </source>
</evidence>
<evidence type="ECO:0000256" key="5">
    <source>
        <dbReference type="ARBA" id="ARBA00022692"/>
    </source>
</evidence>
<dbReference type="GO" id="GO:0005886">
    <property type="term" value="C:plasma membrane"/>
    <property type="evidence" value="ECO:0007669"/>
    <property type="project" value="TreeGrafter"/>
</dbReference>
<keyword evidence="5 8" id="KW-0812">Transmembrane</keyword>
<proteinExistence type="predicted"/>
<evidence type="ECO:0000313" key="11">
    <source>
        <dbReference type="Proteomes" id="UP000318733"/>
    </source>
</evidence>
<name>A0A556MM87_9SPHI</name>
<reference evidence="10 11" key="1">
    <citation type="submission" date="2019-07" db="EMBL/GenBank/DDBJ databases">
        <authorList>
            <person name="Huq M.A."/>
        </authorList>
    </citation>
    <scope>NUCLEOTIDE SEQUENCE [LARGE SCALE GENOMIC DNA]</scope>
    <source>
        <strain evidence="10 11">MAH-19</strain>
    </source>
</reference>
<keyword evidence="4" id="KW-0808">Transferase</keyword>
<feature type="transmembrane region" description="Helical" evidence="8">
    <location>
        <begin position="140"/>
        <end position="162"/>
    </location>
</feature>
<evidence type="ECO:0000259" key="9">
    <source>
        <dbReference type="PROSITE" id="PS50109"/>
    </source>
</evidence>
<dbReference type="InterPro" id="IPR003594">
    <property type="entry name" value="HATPase_dom"/>
</dbReference>
<dbReference type="PANTHER" id="PTHR45436">
    <property type="entry name" value="SENSOR HISTIDINE KINASE YKOH"/>
    <property type="match status" value="1"/>
</dbReference>
<dbReference type="InterPro" id="IPR050428">
    <property type="entry name" value="TCS_sensor_his_kinase"/>
</dbReference>
<comment type="catalytic activity">
    <reaction evidence="1">
        <text>ATP + protein L-histidine = ADP + protein N-phospho-L-histidine.</text>
        <dbReference type="EC" id="2.7.13.3"/>
    </reaction>
</comment>
<keyword evidence="7 8" id="KW-1133">Transmembrane helix</keyword>
<dbReference type="SUPFAM" id="SSF47384">
    <property type="entry name" value="Homodimeric domain of signal transducing histidine kinase"/>
    <property type="match status" value="1"/>
</dbReference>
<evidence type="ECO:0000256" key="8">
    <source>
        <dbReference type="SAM" id="Phobius"/>
    </source>
</evidence>
<dbReference type="PANTHER" id="PTHR45436:SF5">
    <property type="entry name" value="SENSOR HISTIDINE KINASE TRCS"/>
    <property type="match status" value="1"/>
</dbReference>
<keyword evidence="6 10" id="KW-0418">Kinase</keyword>
<feature type="transmembrane region" description="Helical" evidence="8">
    <location>
        <begin position="12"/>
        <end position="34"/>
    </location>
</feature>
<evidence type="ECO:0000256" key="4">
    <source>
        <dbReference type="ARBA" id="ARBA00022679"/>
    </source>
</evidence>
<dbReference type="Gene3D" id="3.30.565.10">
    <property type="entry name" value="Histidine kinase-like ATPase, C-terminal domain"/>
    <property type="match status" value="1"/>
</dbReference>
<dbReference type="Proteomes" id="UP000318733">
    <property type="component" value="Unassembled WGS sequence"/>
</dbReference>
<dbReference type="InterPro" id="IPR036890">
    <property type="entry name" value="HATPase_C_sf"/>
</dbReference>
<comment type="caution">
    <text evidence="10">The sequence shown here is derived from an EMBL/GenBank/DDBJ whole genome shotgun (WGS) entry which is preliminary data.</text>
</comment>
<dbReference type="InterPro" id="IPR003661">
    <property type="entry name" value="HisK_dim/P_dom"/>
</dbReference>
<dbReference type="SMART" id="SM00387">
    <property type="entry name" value="HATPase_c"/>
    <property type="match status" value="1"/>
</dbReference>
<accession>A0A556MM87</accession>
<dbReference type="AlphaFoldDB" id="A0A556MM87"/>
<evidence type="ECO:0000313" key="10">
    <source>
        <dbReference type="EMBL" id="TSJ41023.1"/>
    </source>
</evidence>
<dbReference type="SUPFAM" id="SSF55874">
    <property type="entry name" value="ATPase domain of HSP90 chaperone/DNA topoisomerase II/histidine kinase"/>
    <property type="match status" value="1"/>
</dbReference>
<dbReference type="CDD" id="cd00082">
    <property type="entry name" value="HisKA"/>
    <property type="match status" value="1"/>
</dbReference>
<dbReference type="EMBL" id="VLPK01000002">
    <property type="protein sequence ID" value="TSJ41023.1"/>
    <property type="molecule type" value="Genomic_DNA"/>
</dbReference>
<dbReference type="Pfam" id="PF02518">
    <property type="entry name" value="HATPase_c"/>
    <property type="match status" value="1"/>
</dbReference>